<comment type="catalytic activity">
    <reaction evidence="1">
        <text>D-glucosamine 6-phosphate + acetyl-CoA = N-acetyl-D-glucosamine 6-phosphate + CoA + H(+)</text>
        <dbReference type="Rhea" id="RHEA:10292"/>
        <dbReference type="ChEBI" id="CHEBI:15378"/>
        <dbReference type="ChEBI" id="CHEBI:57287"/>
        <dbReference type="ChEBI" id="CHEBI:57288"/>
        <dbReference type="ChEBI" id="CHEBI:57513"/>
        <dbReference type="ChEBI" id="CHEBI:58725"/>
        <dbReference type="EC" id="2.3.1.4"/>
    </reaction>
</comment>
<dbReference type="InterPro" id="IPR039143">
    <property type="entry name" value="GNPNAT1-like"/>
</dbReference>
<dbReference type="AlphaFoldDB" id="A0AAW1PZT7"/>
<dbReference type="Pfam" id="PF00583">
    <property type="entry name" value="Acetyltransf_1"/>
    <property type="match status" value="1"/>
</dbReference>
<sequence>MAVPDGFVLRELEVSDYHKGFPELLSQLTVVGDVTHEEFTARFEELASQRDDNTTIVIEDTSSGKIVATATLNVLRKYIRGCGKAAYIEEVVVDKSQRGRQFGQIVTEHLAKLAQEKGCYKVLLVCVSNLSQFYQKSGFEEKGIYMANYFAKQPAA</sequence>
<name>A0AAW1PZT7_9CHLO</name>
<feature type="domain" description="N-acetyltransferase" evidence="2">
    <location>
        <begin position="7"/>
        <end position="156"/>
    </location>
</feature>
<dbReference type="SUPFAM" id="SSF55729">
    <property type="entry name" value="Acyl-CoA N-acyltransferases (Nat)"/>
    <property type="match status" value="1"/>
</dbReference>
<dbReference type="PANTHER" id="PTHR13355">
    <property type="entry name" value="GLUCOSAMINE 6-PHOSPHATE N-ACETYLTRANSFERASE"/>
    <property type="match status" value="1"/>
</dbReference>
<dbReference type="Proteomes" id="UP001465755">
    <property type="component" value="Unassembled WGS sequence"/>
</dbReference>
<dbReference type="Gene3D" id="3.40.630.30">
    <property type="match status" value="1"/>
</dbReference>
<gene>
    <name evidence="3" type="ORF">WJX73_002244</name>
</gene>
<comment type="subunit">
    <text evidence="1">Homodimer.</text>
</comment>
<dbReference type="EMBL" id="JALJOQ010000003">
    <property type="protein sequence ID" value="KAK9813664.1"/>
    <property type="molecule type" value="Genomic_DNA"/>
</dbReference>
<keyword evidence="1" id="KW-0808">Transferase</keyword>
<comment type="similarity">
    <text evidence="1">Belongs to the acetyltransferase family. GNA1 subfamily.</text>
</comment>
<proteinExistence type="inferred from homology"/>
<dbReference type="InterPro" id="IPR016181">
    <property type="entry name" value="Acyl_CoA_acyltransferase"/>
</dbReference>
<dbReference type="CDD" id="cd04301">
    <property type="entry name" value="NAT_SF"/>
    <property type="match status" value="1"/>
</dbReference>
<protein>
    <recommendedName>
        <fullName evidence="1">Glucosamine 6-phosphate N-acetyltransferase</fullName>
        <ecNumber evidence="1">2.3.1.4</ecNumber>
    </recommendedName>
</protein>
<evidence type="ECO:0000313" key="3">
    <source>
        <dbReference type="EMBL" id="KAK9813664.1"/>
    </source>
</evidence>
<dbReference type="PANTHER" id="PTHR13355:SF11">
    <property type="entry name" value="GLUCOSAMINE 6-PHOSPHATE N-ACETYLTRANSFERASE"/>
    <property type="match status" value="1"/>
</dbReference>
<evidence type="ECO:0000256" key="1">
    <source>
        <dbReference type="RuleBase" id="RU365086"/>
    </source>
</evidence>
<comment type="pathway">
    <text evidence="1">Nucleotide-sugar biosynthesis; UDP-N-acetyl-alpha-D-glucosamine biosynthesis; N-acetyl-alpha-D-glucosamine 1-phosphate from alpha-D-glucosamine 6-phosphate (route I): step 1/2.</text>
</comment>
<organism evidence="3 4">
    <name type="scientific">Symbiochloris irregularis</name>
    <dbReference type="NCBI Taxonomy" id="706552"/>
    <lineage>
        <taxon>Eukaryota</taxon>
        <taxon>Viridiplantae</taxon>
        <taxon>Chlorophyta</taxon>
        <taxon>core chlorophytes</taxon>
        <taxon>Trebouxiophyceae</taxon>
        <taxon>Trebouxiales</taxon>
        <taxon>Trebouxiaceae</taxon>
        <taxon>Symbiochloris</taxon>
    </lineage>
</organism>
<accession>A0AAW1PZT7</accession>
<comment type="caution">
    <text evidence="3">The sequence shown here is derived from an EMBL/GenBank/DDBJ whole genome shotgun (WGS) entry which is preliminary data.</text>
</comment>
<evidence type="ECO:0000259" key="2">
    <source>
        <dbReference type="PROSITE" id="PS51186"/>
    </source>
</evidence>
<reference evidence="3 4" key="1">
    <citation type="journal article" date="2024" name="Nat. Commun.">
        <title>Phylogenomics reveals the evolutionary origins of lichenization in chlorophyte algae.</title>
        <authorList>
            <person name="Puginier C."/>
            <person name="Libourel C."/>
            <person name="Otte J."/>
            <person name="Skaloud P."/>
            <person name="Haon M."/>
            <person name="Grisel S."/>
            <person name="Petersen M."/>
            <person name="Berrin J.G."/>
            <person name="Delaux P.M."/>
            <person name="Dal Grande F."/>
            <person name="Keller J."/>
        </authorList>
    </citation>
    <scope>NUCLEOTIDE SEQUENCE [LARGE SCALE GENOMIC DNA]</scope>
    <source>
        <strain evidence="3 4">SAG 2036</strain>
    </source>
</reference>
<keyword evidence="4" id="KW-1185">Reference proteome</keyword>
<evidence type="ECO:0000313" key="4">
    <source>
        <dbReference type="Proteomes" id="UP001465755"/>
    </source>
</evidence>
<dbReference type="GO" id="GO:0004343">
    <property type="term" value="F:glucosamine 6-phosphate N-acetyltransferase activity"/>
    <property type="evidence" value="ECO:0007669"/>
    <property type="project" value="UniProtKB-UniRule"/>
</dbReference>
<dbReference type="InterPro" id="IPR000182">
    <property type="entry name" value="GNAT_dom"/>
</dbReference>
<dbReference type="GO" id="GO:0006048">
    <property type="term" value="P:UDP-N-acetylglucosamine biosynthetic process"/>
    <property type="evidence" value="ECO:0007669"/>
    <property type="project" value="UniProtKB-UniRule"/>
</dbReference>
<keyword evidence="1" id="KW-0012">Acyltransferase</keyword>
<dbReference type="EC" id="2.3.1.4" evidence="1"/>
<dbReference type="PROSITE" id="PS51186">
    <property type="entry name" value="GNAT"/>
    <property type="match status" value="1"/>
</dbReference>